<dbReference type="EMBL" id="CAUYUJ010018685">
    <property type="protein sequence ID" value="CAK0885547.1"/>
    <property type="molecule type" value="Genomic_DNA"/>
</dbReference>
<accession>A0ABN9WKM2</accession>
<dbReference type="Gene3D" id="1.10.1410.10">
    <property type="match status" value="1"/>
</dbReference>
<dbReference type="InterPro" id="IPR002058">
    <property type="entry name" value="PAP_assoc"/>
</dbReference>
<proteinExistence type="predicted"/>
<dbReference type="SUPFAM" id="SSF81631">
    <property type="entry name" value="PAP/OAS1 substrate-binding domain"/>
    <property type="match status" value="1"/>
</dbReference>
<reference evidence="5" key="1">
    <citation type="submission" date="2023-10" db="EMBL/GenBank/DDBJ databases">
        <authorList>
            <person name="Chen Y."/>
            <person name="Shah S."/>
            <person name="Dougan E. K."/>
            <person name="Thang M."/>
            <person name="Chan C."/>
        </authorList>
    </citation>
    <scope>NUCLEOTIDE SEQUENCE [LARGE SCALE GENOMIC DNA]</scope>
</reference>
<evidence type="ECO:0000313" key="5">
    <source>
        <dbReference type="EMBL" id="CAK0885547.1"/>
    </source>
</evidence>
<evidence type="ECO:0000256" key="1">
    <source>
        <dbReference type="ARBA" id="ARBA00022723"/>
    </source>
</evidence>
<protein>
    <recommendedName>
        <fullName evidence="4">PAP-associated domain-containing protein</fullName>
    </recommendedName>
</protein>
<feature type="compositionally biased region" description="Gly residues" evidence="3">
    <location>
        <begin position="67"/>
        <end position="78"/>
    </location>
</feature>
<dbReference type="Proteomes" id="UP001189429">
    <property type="component" value="Unassembled WGS sequence"/>
</dbReference>
<feature type="region of interest" description="Disordered" evidence="3">
    <location>
        <begin position="1062"/>
        <end position="1083"/>
    </location>
</feature>
<comment type="caution">
    <text evidence="5">The sequence shown here is derived from an EMBL/GenBank/DDBJ whole genome shotgun (WGS) entry which is preliminary data.</text>
</comment>
<evidence type="ECO:0000256" key="3">
    <source>
        <dbReference type="SAM" id="MobiDB-lite"/>
    </source>
</evidence>
<feature type="compositionally biased region" description="Low complexity" evidence="3">
    <location>
        <begin position="1152"/>
        <end position="1168"/>
    </location>
</feature>
<keyword evidence="2" id="KW-0460">Magnesium</keyword>
<dbReference type="Pfam" id="PF03828">
    <property type="entry name" value="PAP_assoc"/>
    <property type="match status" value="1"/>
</dbReference>
<sequence length="1174" mass="124061">MTRCGQQFLSTISVMVRALTFDQGGGGYFRHERGSVRFTVPGPDSSTTESQPSPFQNISVSKNSQQGRGGTAAGGGADPGPPPAGMTASAGMAASAGMTAPAGGAAHAGVAAKLPPTPTQGTDAKDIGQHAIARDLSAQGITADGVEQQEAAPAAQDTAAQGRPCIGAITHGTAVHDMPQDVAVHAGITAAQDIFHHGVATPVRAPSFIATPHVSNGVQGIFIQGIGSQYDIASAGAAPRTPEHLLTRQVAENNVHAAGYGGGDIQTGGIGSDMQMYGGSQLSWLQGSPRAPPAGCSVGRAVGGQRLIDFGRESHVSNAALSQILVDAREFGIPDAVSEGTMRRQRKALCSQKTSFGPLVQQLDLVDDDGAAMSAPVQHPLAALEVACKQSPRVRDTIAGALQKAGGKVRMILYTDEVTPGQQLNSRNYRKCHGIYWTLADLPPEFLCMEEWWFTLSAIRASQVDRLDGGMSQLIKRLLHVCFAPPCNLKNGVQLDLSLGSPQLVFGEVFCLLQDLVAHKLSTLCKGHSGHKLCPLCQNVVSHKCPWLPDHTGRLISSACLEVDKYVVHTKDTITRVLERLQAVAHGGGNDLPQLETFFGFNHSDENAFLCPVLSLDMPNLIMFDWMHILFISGTFVVEMCALLGRLDAHSLGHAQLGAFLTKFCWPGGYESGAKVCCDGKFGGSASEMLSATPVIALYLMNVVRPTGVCAKEVASALLLCDLVGTLTIVNAVAPRELETAVLSHLRAHVDACGREIWIPKHHYSVHLAPMLQKFGFLLNAFVQERKHRVLKATCTNRHNTTSFDTGVLEDMTCQGMHDISASLDSGPLRGLKDAHRKVAEAMRTVMANDVVAIDSGEVVAEVWFHAEVDGFSWMGGGSICGPRGAGWEGGYLGATGGDTCPTVDLGPGGSSYTFTLLTIYFMQVHQDVKLPCLPPAAFAGGGGEAGHAKLAAARSVWSNRLPLGELLFRFFMFYAQDFGWGTEVVSVRLGHRLQYGDSFFEGLRGRWHMRLHAAFCIQCGRSPCGLGPAGEEASAGGARAAEGEDAAAVVCEFDGRFATSPPPTPHAGLGSPPPSPESPKVCLESSLAGGALLGSLRSGGSSASTRCSLSDGALESSGDEHHQAERDRQWWKCMAAADAEGTKDQRRKSSATGRARATWPAPAASRRPPLPPG</sequence>
<keyword evidence="1" id="KW-0479">Metal-binding</keyword>
<feature type="compositionally biased region" description="Basic and acidic residues" evidence="3">
    <location>
        <begin position="1119"/>
        <end position="1131"/>
    </location>
</feature>
<organism evidence="5 6">
    <name type="scientific">Prorocentrum cordatum</name>
    <dbReference type="NCBI Taxonomy" id="2364126"/>
    <lineage>
        <taxon>Eukaryota</taxon>
        <taxon>Sar</taxon>
        <taxon>Alveolata</taxon>
        <taxon>Dinophyceae</taxon>
        <taxon>Prorocentrales</taxon>
        <taxon>Prorocentraceae</taxon>
        <taxon>Prorocentrum</taxon>
    </lineage>
</organism>
<feature type="compositionally biased region" description="Polar residues" evidence="3">
    <location>
        <begin position="44"/>
        <end position="66"/>
    </location>
</feature>
<evidence type="ECO:0000313" key="6">
    <source>
        <dbReference type="Proteomes" id="UP001189429"/>
    </source>
</evidence>
<feature type="region of interest" description="Disordered" evidence="3">
    <location>
        <begin position="1098"/>
        <end position="1174"/>
    </location>
</feature>
<evidence type="ECO:0000259" key="4">
    <source>
        <dbReference type="Pfam" id="PF03828"/>
    </source>
</evidence>
<feature type="region of interest" description="Disordered" evidence="3">
    <location>
        <begin position="35"/>
        <end position="90"/>
    </location>
</feature>
<name>A0ABN9WKM2_9DINO</name>
<feature type="compositionally biased region" description="Pro residues" evidence="3">
    <location>
        <begin position="1062"/>
        <end position="1078"/>
    </location>
</feature>
<gene>
    <name evidence="5" type="ORF">PCOR1329_LOCUS67141</name>
</gene>
<evidence type="ECO:0000256" key="2">
    <source>
        <dbReference type="ARBA" id="ARBA00022842"/>
    </source>
</evidence>
<keyword evidence="6" id="KW-1185">Reference proteome</keyword>
<feature type="domain" description="PAP-associated" evidence="4">
    <location>
        <begin position="963"/>
        <end position="995"/>
    </location>
</feature>